<dbReference type="RefSeq" id="XP_022481018.1">
    <property type="nucleotide sequence ID" value="XM_022612401.1"/>
</dbReference>
<dbReference type="GeneID" id="34553911"/>
<organism evidence="1 2">
    <name type="scientific">Colletotrichum orchidophilum</name>
    <dbReference type="NCBI Taxonomy" id="1209926"/>
    <lineage>
        <taxon>Eukaryota</taxon>
        <taxon>Fungi</taxon>
        <taxon>Dikarya</taxon>
        <taxon>Ascomycota</taxon>
        <taxon>Pezizomycotina</taxon>
        <taxon>Sordariomycetes</taxon>
        <taxon>Hypocreomycetidae</taxon>
        <taxon>Glomerellales</taxon>
        <taxon>Glomerellaceae</taxon>
        <taxon>Colletotrichum</taxon>
    </lineage>
</organism>
<dbReference type="Proteomes" id="UP000176998">
    <property type="component" value="Unassembled WGS sequence"/>
</dbReference>
<protein>
    <submittedName>
        <fullName evidence="1">Uncharacterized protein</fullName>
    </submittedName>
</protein>
<dbReference type="AlphaFoldDB" id="A0A1G4BR28"/>
<gene>
    <name evidence="1" type="ORF">CORC01_00744</name>
</gene>
<proteinExistence type="predicted"/>
<sequence length="194" mass="21493">MTMDASGAKNMGHLSKVADQWPTLWRPIPLETEMTDLLDLSQSSYRLRQVRLSHRALNRGRILSGRLERRSTRCEEMAPAHLTVRGILASGAEALRPHWPAEIRVMLWPLKTKRIEDGSRLTQFCGRKRHGVMTGFSLPPSLPSSLSSPSFLCILQLFHIPCLACPPGAPTHVLVPGNSSGLPSQYKQSVPILG</sequence>
<accession>A0A1G4BR28</accession>
<keyword evidence="2" id="KW-1185">Reference proteome</keyword>
<name>A0A1G4BR28_9PEZI</name>
<reference evidence="1 2" key="1">
    <citation type="submission" date="2016-09" db="EMBL/GenBank/DDBJ databases">
        <authorList>
            <person name="Capua I."/>
            <person name="De Benedictis P."/>
            <person name="Joannis T."/>
            <person name="Lombin L.H."/>
            <person name="Cattoli G."/>
        </authorList>
    </citation>
    <scope>NUCLEOTIDE SEQUENCE [LARGE SCALE GENOMIC DNA]</scope>
    <source>
        <strain evidence="1 2">IMI 309357</strain>
    </source>
</reference>
<comment type="caution">
    <text evidence="1">The sequence shown here is derived from an EMBL/GenBank/DDBJ whole genome shotgun (WGS) entry which is preliminary data.</text>
</comment>
<dbReference type="EMBL" id="MJBS01000004">
    <property type="protein sequence ID" value="OHF03882.1"/>
    <property type="molecule type" value="Genomic_DNA"/>
</dbReference>
<evidence type="ECO:0000313" key="1">
    <source>
        <dbReference type="EMBL" id="OHF03882.1"/>
    </source>
</evidence>
<evidence type="ECO:0000313" key="2">
    <source>
        <dbReference type="Proteomes" id="UP000176998"/>
    </source>
</evidence>